<reference evidence="2" key="1">
    <citation type="submission" date="2018-06" db="EMBL/GenBank/DDBJ databases">
        <authorList>
            <person name="Zhirakovskaya E."/>
        </authorList>
    </citation>
    <scope>NUCLEOTIDE SEQUENCE</scope>
</reference>
<proteinExistence type="predicted"/>
<organism evidence="2">
    <name type="scientific">hydrothermal vent metagenome</name>
    <dbReference type="NCBI Taxonomy" id="652676"/>
    <lineage>
        <taxon>unclassified sequences</taxon>
        <taxon>metagenomes</taxon>
        <taxon>ecological metagenomes</taxon>
    </lineage>
</organism>
<dbReference type="AlphaFoldDB" id="A0A3B0TGH6"/>
<gene>
    <name evidence="2" type="ORF">MNBD_ALPHA09-1910</name>
</gene>
<protein>
    <recommendedName>
        <fullName evidence="1">Cell wall hydrolase SleB domain-containing protein</fullName>
    </recommendedName>
</protein>
<dbReference type="Gene3D" id="1.10.10.2520">
    <property type="entry name" value="Cell wall hydrolase SleB, domain 1"/>
    <property type="match status" value="1"/>
</dbReference>
<dbReference type="InterPro" id="IPR011105">
    <property type="entry name" value="Cell_wall_hydrolase_SleB"/>
</dbReference>
<dbReference type="Pfam" id="PF07486">
    <property type="entry name" value="Hydrolase_2"/>
    <property type="match status" value="1"/>
</dbReference>
<dbReference type="EMBL" id="UOEM01000100">
    <property type="protein sequence ID" value="VAW17048.1"/>
    <property type="molecule type" value="Genomic_DNA"/>
</dbReference>
<feature type="domain" description="Cell wall hydrolase SleB" evidence="1">
    <location>
        <begin position="73"/>
        <end position="190"/>
    </location>
</feature>
<name>A0A3B0TGH6_9ZZZZ</name>
<accession>A0A3B0TGH6</accession>
<sequence length="196" mass="21345">MPTPKNPKKTAARAVLSLTLALTPALVAASTAATANPHRPATHARAGSDERSAQQFWSPFMCLAKAIYFEARSEPREGQMAVGRVILNRVDDKGFPNTVCGVVYQNASLKNRCQFSFACDGKKERIKETGAYFEAQDVARALLACDDPCRKREKASNGIASSTFYHTVDVAPSWSKSFLKTGTIGRHVFYSAPARS</sequence>
<evidence type="ECO:0000259" key="1">
    <source>
        <dbReference type="Pfam" id="PF07486"/>
    </source>
</evidence>
<dbReference type="InterPro" id="IPR042047">
    <property type="entry name" value="SleB_dom1"/>
</dbReference>
<dbReference type="GO" id="GO:0016787">
    <property type="term" value="F:hydrolase activity"/>
    <property type="evidence" value="ECO:0007669"/>
    <property type="project" value="InterPro"/>
</dbReference>
<evidence type="ECO:0000313" key="2">
    <source>
        <dbReference type="EMBL" id="VAW17048.1"/>
    </source>
</evidence>